<dbReference type="RefSeq" id="WP_011022585.1">
    <property type="nucleotide sequence ID" value="NC_003552.1"/>
</dbReference>
<dbReference type="GeneID" id="1474510"/>
<dbReference type="InterPro" id="IPR038979">
    <property type="entry name" value="Pest_crys"/>
</dbReference>
<dbReference type="SUPFAM" id="SSF56849">
    <property type="entry name" value="delta-Endotoxin (insectocide), N-terminal domain"/>
    <property type="match status" value="1"/>
</dbReference>
<reference evidence="3 4" key="1">
    <citation type="journal article" date="2002" name="Genome Res.">
        <title>The genome of Methanosarcina acetivorans reveals extensive metabolic and physiological diversity.</title>
        <authorList>
            <person name="Galagan J.E."/>
            <person name="Nusbaum C."/>
            <person name="Roy A."/>
            <person name="Endrizzi M.G."/>
            <person name="Macdonald P."/>
            <person name="FitzHugh W."/>
            <person name="Calvo S."/>
            <person name="Engels R."/>
            <person name="Smirnov S."/>
            <person name="Atnoor D."/>
            <person name="Brown A."/>
            <person name="Allen N."/>
            <person name="Naylor J."/>
            <person name="Stange-Thomann N."/>
            <person name="DeArellano K."/>
            <person name="Johnson R."/>
            <person name="Linton L."/>
            <person name="McEwan P."/>
            <person name="McKernan K."/>
            <person name="Talamas J."/>
            <person name="Tirrell A."/>
            <person name="Ye W."/>
            <person name="Zimmer A."/>
            <person name="Barber R.D."/>
            <person name="Cann I."/>
            <person name="Graham D.E."/>
            <person name="Grahame D.A."/>
            <person name="Guss A."/>
            <person name="Hedderich R."/>
            <person name="Ingram-Smith C."/>
            <person name="Kuettner C.H."/>
            <person name="Krzycki J.A."/>
            <person name="Leigh J.A."/>
            <person name="Li W."/>
            <person name="Liu J."/>
            <person name="Mukhopadhyay B."/>
            <person name="Reeve J.N."/>
            <person name="Smith K."/>
            <person name="Springer T.A."/>
            <person name="Umayam L.A."/>
            <person name="White O."/>
            <person name="White R.H."/>
            <person name="de Macario E.C."/>
            <person name="Ferry J.G."/>
            <person name="Jarrell K.F."/>
            <person name="Jing H."/>
            <person name="Macario A.J.L."/>
            <person name="Paulsen I."/>
            <person name="Pritchett M."/>
            <person name="Sowers K.R."/>
            <person name="Swanson R.V."/>
            <person name="Zinder S.H."/>
            <person name="Lander E."/>
            <person name="Metcalf W.W."/>
            <person name="Birren B."/>
        </authorList>
    </citation>
    <scope>NUCLEOTIDE SEQUENCE [LARGE SCALE GENOMIC DNA]</scope>
    <source>
        <strain evidence="4">ATCC 35395 / DSM 2834 / JCM 12185 / C2A</strain>
    </source>
</reference>
<dbReference type="InterPro" id="IPR036716">
    <property type="entry name" value="Pest_crys_N_sf"/>
</dbReference>
<organism evidence="3 4">
    <name type="scientific">Methanosarcina acetivorans (strain ATCC 35395 / DSM 2834 / JCM 12185 / C2A)</name>
    <dbReference type="NCBI Taxonomy" id="188937"/>
    <lineage>
        <taxon>Archaea</taxon>
        <taxon>Methanobacteriati</taxon>
        <taxon>Methanobacteriota</taxon>
        <taxon>Stenosarchaea group</taxon>
        <taxon>Methanomicrobia</taxon>
        <taxon>Methanosarcinales</taxon>
        <taxon>Methanosarcinaceae</taxon>
        <taxon>Methanosarcina</taxon>
    </lineage>
</organism>
<dbReference type="Pfam" id="PF03945">
    <property type="entry name" value="Endotoxin_N"/>
    <property type="match status" value="1"/>
</dbReference>
<dbReference type="STRING" id="188937.MA_2621"/>
<accession>Q8TMN2</accession>
<name>Q8TMN2_METAC</name>
<evidence type="ECO:0000313" key="3">
    <source>
        <dbReference type="EMBL" id="AAM06002.1"/>
    </source>
</evidence>
<dbReference type="Gene3D" id="1.20.190.10">
    <property type="entry name" value="Pesticidal crystal protein, N-terminal domain"/>
    <property type="match status" value="1"/>
</dbReference>
<dbReference type="KEGG" id="mac:MA_2621"/>
<keyword evidence="4" id="KW-1185">Reference proteome</keyword>
<dbReference type="InParanoid" id="Q8TMN2"/>
<dbReference type="PANTHER" id="PTHR37003">
    <property type="entry name" value="ENDOTOXIN_N DOMAIN-CONTAINING PROTEIN-RELATED"/>
    <property type="match status" value="1"/>
</dbReference>
<dbReference type="InterPro" id="IPR005639">
    <property type="entry name" value="Pest_crys_dom_I"/>
</dbReference>
<dbReference type="GO" id="GO:0090729">
    <property type="term" value="F:toxin activity"/>
    <property type="evidence" value="ECO:0007669"/>
    <property type="project" value="InterPro"/>
</dbReference>
<evidence type="ECO:0000259" key="2">
    <source>
        <dbReference type="Pfam" id="PF03945"/>
    </source>
</evidence>
<dbReference type="AlphaFoldDB" id="Q8TMN2"/>
<proteinExistence type="predicted"/>
<protein>
    <recommendedName>
        <fullName evidence="2">Pesticidal crystal protein domain-containing protein</fullName>
    </recommendedName>
</protein>
<evidence type="ECO:0000256" key="1">
    <source>
        <dbReference type="SAM" id="MobiDB-lite"/>
    </source>
</evidence>
<feature type="domain" description="Pesticidal crystal protein" evidence="2">
    <location>
        <begin position="1"/>
        <end position="91"/>
    </location>
</feature>
<dbReference type="Proteomes" id="UP000002487">
    <property type="component" value="Chromosome"/>
</dbReference>
<dbReference type="GO" id="GO:0001907">
    <property type="term" value="P:symbiont-mediated killing of host cell"/>
    <property type="evidence" value="ECO:0007669"/>
    <property type="project" value="InterPro"/>
</dbReference>
<dbReference type="EMBL" id="AE010299">
    <property type="protein sequence ID" value="AAM06002.1"/>
    <property type="molecule type" value="Genomic_DNA"/>
</dbReference>
<feature type="region of interest" description="Disordered" evidence="1">
    <location>
        <begin position="119"/>
        <end position="142"/>
    </location>
</feature>
<gene>
    <name evidence="3" type="ordered locus">MA_2621</name>
</gene>
<sequence>MHLTLLRDGALYGFSWGWNEEIQQHTREQIVDTIGSYIEYTEKTYSDGLQDTQKNAPSNKHYTEPFNTVNRYVREMTLDVLDFKDMWQYFDPVKYPTPAEVYLSREIYSDAVGTADNSGALNFPQHPKSRSQKWKSGPGTGLMPVRLLTRTTEGQYLRKHYGKKNLMPGVD</sequence>
<dbReference type="HOGENOM" id="CLU_1559462_0_0_2"/>
<dbReference type="EnsemblBacteria" id="AAM06002">
    <property type="protein sequence ID" value="AAM06002"/>
    <property type="gene ID" value="MA_2621"/>
</dbReference>
<dbReference type="PANTHER" id="PTHR37003:SF2">
    <property type="entry name" value="PESTICIDAL CRYSTAL PROTEIN N-TERMINAL DOMAIN-CONTAINING PROTEIN"/>
    <property type="match status" value="1"/>
</dbReference>
<evidence type="ECO:0000313" key="4">
    <source>
        <dbReference type="Proteomes" id="UP000002487"/>
    </source>
</evidence>